<dbReference type="Pfam" id="PF00072">
    <property type="entry name" value="Response_reg"/>
    <property type="match status" value="1"/>
</dbReference>
<accession>A0ABZ1ALX5</accession>
<evidence type="ECO:0000313" key="6">
    <source>
        <dbReference type="EMBL" id="WRL46778.1"/>
    </source>
</evidence>
<feature type="domain" description="Response regulatory" evidence="4">
    <location>
        <begin position="8"/>
        <end position="122"/>
    </location>
</feature>
<dbReference type="SMART" id="SM00448">
    <property type="entry name" value="REC"/>
    <property type="match status" value="1"/>
</dbReference>
<dbReference type="SUPFAM" id="SSF46894">
    <property type="entry name" value="C-terminal effector domain of the bipartite response regulators"/>
    <property type="match status" value="1"/>
</dbReference>
<dbReference type="PROSITE" id="PS50110">
    <property type="entry name" value="RESPONSE_REGULATORY"/>
    <property type="match status" value="1"/>
</dbReference>
<dbReference type="NCBIfam" id="NF008034">
    <property type="entry name" value="PRK10766.1"/>
    <property type="match status" value="1"/>
</dbReference>
<dbReference type="InterPro" id="IPR001867">
    <property type="entry name" value="OmpR/PhoB-type_DNA-bd"/>
</dbReference>
<name>A0ABZ1ALX5_AROEV</name>
<feature type="modified residue" description="4-aspartylphosphate" evidence="2">
    <location>
        <position position="57"/>
    </location>
</feature>
<keyword evidence="2" id="KW-0597">Phosphoprotein</keyword>
<dbReference type="CDD" id="cd00383">
    <property type="entry name" value="trans_reg_C"/>
    <property type="match status" value="1"/>
</dbReference>
<keyword evidence="7" id="KW-1185">Reference proteome</keyword>
<dbReference type="EMBL" id="CP141259">
    <property type="protein sequence ID" value="WRL46778.1"/>
    <property type="molecule type" value="Genomic_DNA"/>
</dbReference>
<gene>
    <name evidence="6" type="primary">torR</name>
    <name evidence="6" type="ORF">U5817_01650</name>
</gene>
<dbReference type="SUPFAM" id="SSF52172">
    <property type="entry name" value="CheY-like"/>
    <property type="match status" value="1"/>
</dbReference>
<dbReference type="Gene3D" id="6.10.250.690">
    <property type="match status" value="1"/>
</dbReference>
<dbReference type="SMART" id="SM00862">
    <property type="entry name" value="Trans_reg_C"/>
    <property type="match status" value="1"/>
</dbReference>
<evidence type="ECO:0000256" key="3">
    <source>
        <dbReference type="PROSITE-ProRule" id="PRU01091"/>
    </source>
</evidence>
<protein>
    <submittedName>
        <fullName evidence="6">Two-component system response regulator TorR</fullName>
    </submittedName>
</protein>
<reference evidence="6 7" key="1">
    <citation type="submission" date="2023-12" db="EMBL/GenBank/DDBJ databases">
        <title>A. evansii MAY27, complete genome.</title>
        <authorList>
            <person name="Wang Y."/>
        </authorList>
    </citation>
    <scope>NUCLEOTIDE SEQUENCE [LARGE SCALE GENOMIC DNA]</scope>
    <source>
        <strain evidence="6 7">MAY27</strain>
    </source>
</reference>
<organism evidence="6 7">
    <name type="scientific">Aromatoleum evansii</name>
    <name type="common">Azoarcus evansii</name>
    <dbReference type="NCBI Taxonomy" id="59406"/>
    <lineage>
        <taxon>Bacteria</taxon>
        <taxon>Pseudomonadati</taxon>
        <taxon>Pseudomonadota</taxon>
        <taxon>Betaproteobacteria</taxon>
        <taxon>Rhodocyclales</taxon>
        <taxon>Rhodocyclaceae</taxon>
        <taxon>Aromatoleum</taxon>
    </lineage>
</organism>
<feature type="DNA-binding region" description="OmpR/PhoB-type" evidence="3">
    <location>
        <begin position="134"/>
        <end position="234"/>
    </location>
</feature>
<evidence type="ECO:0000313" key="7">
    <source>
        <dbReference type="Proteomes" id="UP001626593"/>
    </source>
</evidence>
<evidence type="ECO:0000259" key="5">
    <source>
        <dbReference type="PROSITE" id="PS51755"/>
    </source>
</evidence>
<sequence>MIENRPARLLVVDDDPVTRARLEAYFSNEGYEMLAVSNGEDMWRTLQAEPIDVVLLDVGLPGKDGLELARELRAHDERLGIILVTGRSDEIDKIVGLESGADDYVTKPFNARELLARVKIILRGNRNRPATQERSAYRFGGWTLEVGHRRLVASDGSRESLTRGEFELLASFVRRPGVVLSRERLMQTVSHRAWDPNDRTIDVLISRLREKLEDDPRSPELIVTVRGEGYLFAGDVTAV</sequence>
<evidence type="ECO:0000259" key="4">
    <source>
        <dbReference type="PROSITE" id="PS50110"/>
    </source>
</evidence>
<dbReference type="InterPro" id="IPR039420">
    <property type="entry name" value="WalR-like"/>
</dbReference>
<dbReference type="PANTHER" id="PTHR48111:SF58">
    <property type="entry name" value="TORCAD OPERON TRANSCRIPTIONAL REGULATORY PROTEIN TORR"/>
    <property type="match status" value="1"/>
</dbReference>
<dbReference type="InterPro" id="IPR001789">
    <property type="entry name" value="Sig_transdc_resp-reg_receiver"/>
</dbReference>
<evidence type="ECO:0000256" key="2">
    <source>
        <dbReference type="PROSITE-ProRule" id="PRU00169"/>
    </source>
</evidence>
<keyword evidence="1 3" id="KW-0238">DNA-binding</keyword>
<dbReference type="InterPro" id="IPR011006">
    <property type="entry name" value="CheY-like_superfamily"/>
</dbReference>
<dbReference type="RefSeq" id="WP_407279507.1">
    <property type="nucleotide sequence ID" value="NZ_CP141259.1"/>
</dbReference>
<dbReference type="Gene3D" id="1.10.10.10">
    <property type="entry name" value="Winged helix-like DNA-binding domain superfamily/Winged helix DNA-binding domain"/>
    <property type="match status" value="1"/>
</dbReference>
<dbReference type="InterPro" id="IPR036388">
    <property type="entry name" value="WH-like_DNA-bd_sf"/>
</dbReference>
<feature type="domain" description="OmpR/PhoB-type" evidence="5">
    <location>
        <begin position="134"/>
        <end position="234"/>
    </location>
</feature>
<proteinExistence type="predicted"/>
<dbReference type="PANTHER" id="PTHR48111">
    <property type="entry name" value="REGULATOR OF RPOS"/>
    <property type="match status" value="1"/>
</dbReference>
<dbReference type="InterPro" id="IPR016032">
    <property type="entry name" value="Sig_transdc_resp-reg_C-effctor"/>
</dbReference>
<dbReference type="PROSITE" id="PS51755">
    <property type="entry name" value="OMPR_PHOB"/>
    <property type="match status" value="1"/>
</dbReference>
<dbReference type="Proteomes" id="UP001626593">
    <property type="component" value="Chromosome"/>
</dbReference>
<dbReference type="Gene3D" id="3.40.50.2300">
    <property type="match status" value="1"/>
</dbReference>
<evidence type="ECO:0000256" key="1">
    <source>
        <dbReference type="ARBA" id="ARBA00023125"/>
    </source>
</evidence>
<dbReference type="Pfam" id="PF00486">
    <property type="entry name" value="Trans_reg_C"/>
    <property type="match status" value="1"/>
</dbReference>